<dbReference type="InterPro" id="IPR036465">
    <property type="entry name" value="vWFA_dom_sf"/>
</dbReference>
<dbReference type="PANTHER" id="PTHR33608:SF6">
    <property type="entry name" value="BLL2464 PROTEIN"/>
    <property type="match status" value="1"/>
</dbReference>
<evidence type="ECO:0000313" key="3">
    <source>
        <dbReference type="Proteomes" id="UP001162030"/>
    </source>
</evidence>
<protein>
    <recommendedName>
        <fullName evidence="1">DUF58 domain-containing protein</fullName>
    </recommendedName>
</protein>
<keyword evidence="3" id="KW-1185">Reference proteome</keyword>
<sequence>MIPEFHYQVSWRSPGILPGHHRGTQHGTSHEFAGYALLTAHPDPRSLDIRATLHDPFGQLMVRTFRQRSAIPVYVIADLSASMGFRGTTSKTRLLAEFTASVAYSAYRTGDLFGFIACDSAIRWDLFLPLRWHKGAAAELLETLGNFYPRGRSSDGLNEVAPHLGKQKALVFLVSDFHFSFDRLDTVLDSLVRHDVVPVVLWDSAEFDRLPSWGLIYLKDPETGIRRRLFMRPALREKIRASFEQRRDDLERICALHGREPFFLKDRFDPDDLTRYFYRA</sequence>
<reference evidence="2 3" key="1">
    <citation type="submission" date="2023-03" db="EMBL/GenBank/DDBJ databases">
        <authorList>
            <person name="Pearce D."/>
        </authorList>
    </citation>
    <scope>NUCLEOTIDE SEQUENCE [LARGE SCALE GENOMIC DNA]</scope>
    <source>
        <strain evidence="2">Msz</strain>
    </source>
</reference>
<feature type="domain" description="DUF58" evidence="1">
    <location>
        <begin position="58"/>
        <end position="246"/>
    </location>
</feature>
<dbReference type="RefSeq" id="WP_026609685.1">
    <property type="nucleotide sequence ID" value="NZ_OX458333.1"/>
</dbReference>
<dbReference type="Pfam" id="PF01882">
    <property type="entry name" value="DUF58"/>
    <property type="match status" value="1"/>
</dbReference>
<organism evidence="2 3">
    <name type="scientific">Methylocaldum szegediense</name>
    <dbReference type="NCBI Taxonomy" id="73780"/>
    <lineage>
        <taxon>Bacteria</taxon>
        <taxon>Pseudomonadati</taxon>
        <taxon>Pseudomonadota</taxon>
        <taxon>Gammaproteobacteria</taxon>
        <taxon>Methylococcales</taxon>
        <taxon>Methylococcaceae</taxon>
        <taxon>Methylocaldum</taxon>
    </lineage>
</organism>
<dbReference type="InterPro" id="IPR002881">
    <property type="entry name" value="DUF58"/>
</dbReference>
<evidence type="ECO:0000259" key="1">
    <source>
        <dbReference type="Pfam" id="PF01882"/>
    </source>
</evidence>
<dbReference type="SUPFAM" id="SSF53300">
    <property type="entry name" value="vWA-like"/>
    <property type="match status" value="1"/>
</dbReference>
<evidence type="ECO:0000313" key="2">
    <source>
        <dbReference type="EMBL" id="CAI8943078.1"/>
    </source>
</evidence>
<accession>A0ABM9I7J4</accession>
<dbReference type="EMBL" id="OX458333">
    <property type="protein sequence ID" value="CAI8943078.1"/>
    <property type="molecule type" value="Genomic_DNA"/>
</dbReference>
<gene>
    <name evidence="2" type="ORF">MSZNOR_4285</name>
</gene>
<name>A0ABM9I7J4_9GAMM</name>
<proteinExistence type="predicted"/>
<dbReference type="PANTHER" id="PTHR33608">
    <property type="entry name" value="BLL2464 PROTEIN"/>
    <property type="match status" value="1"/>
</dbReference>
<dbReference type="Proteomes" id="UP001162030">
    <property type="component" value="Chromosome"/>
</dbReference>